<evidence type="ECO:0000256" key="1">
    <source>
        <dbReference type="ARBA" id="ARBA00004141"/>
    </source>
</evidence>
<feature type="transmembrane region" description="Helical" evidence="5">
    <location>
        <begin position="7"/>
        <end position="30"/>
    </location>
</feature>
<feature type="transmembrane region" description="Helical" evidence="5">
    <location>
        <begin position="210"/>
        <end position="231"/>
    </location>
</feature>
<dbReference type="KEGG" id="sno:Snov_0685"/>
<gene>
    <name evidence="7" type="ordered locus">Snov_0685</name>
</gene>
<evidence type="ECO:0000313" key="8">
    <source>
        <dbReference type="Proteomes" id="UP000006633"/>
    </source>
</evidence>
<evidence type="ECO:0000313" key="7">
    <source>
        <dbReference type="EMBL" id="ADH88017.1"/>
    </source>
</evidence>
<evidence type="ECO:0000256" key="5">
    <source>
        <dbReference type="SAM" id="Phobius"/>
    </source>
</evidence>
<reference evidence="7 8" key="1">
    <citation type="journal article" date="2012" name="Stand. Genomic Sci.">
        <title>Complete genome sequence of the facultatively chemolithoautotrophic and methylotrophic alpha Proteobacterium Starkeya novella type strain (ATCC 8093(T)).</title>
        <authorList>
            <person name="Kappler U."/>
            <person name="Davenport K."/>
            <person name="Beatson S."/>
            <person name="Lucas S."/>
            <person name="Lapidus A."/>
            <person name="Copeland A."/>
            <person name="Berry K.W."/>
            <person name="Glavina Del Rio T."/>
            <person name="Hammon N."/>
            <person name="Dalin E."/>
            <person name="Tice H."/>
            <person name="Pitluck S."/>
            <person name="Richardson P."/>
            <person name="Bruce D."/>
            <person name="Goodwin L.A."/>
            <person name="Han C."/>
            <person name="Tapia R."/>
            <person name="Detter J.C."/>
            <person name="Chang Y.J."/>
            <person name="Jeffries C.D."/>
            <person name="Land M."/>
            <person name="Hauser L."/>
            <person name="Kyrpides N.C."/>
            <person name="Goker M."/>
            <person name="Ivanova N."/>
            <person name="Klenk H.P."/>
            <person name="Woyke T."/>
        </authorList>
    </citation>
    <scope>NUCLEOTIDE SEQUENCE [LARGE SCALE GENOMIC DNA]</scope>
    <source>
        <strain evidence="8">ATCC 8093 / DSM 506 / JCM 20403 / CCM 1077 / IAM 12100 / NBRC 12443 / NCIMB 10456</strain>
    </source>
</reference>
<dbReference type="InterPro" id="IPR000620">
    <property type="entry name" value="EamA_dom"/>
</dbReference>
<keyword evidence="8" id="KW-1185">Reference proteome</keyword>
<name>D7A4W9_ANCN5</name>
<evidence type="ECO:0000256" key="3">
    <source>
        <dbReference type="ARBA" id="ARBA00022989"/>
    </source>
</evidence>
<proteinExistence type="predicted"/>
<organism evidence="7 8">
    <name type="scientific">Ancylobacter novellus (strain ATCC 8093 / DSM 506 / JCM 20403 / CCM 1077 / IAM 12100 / NBRC 12443 / NCIMB 10456)</name>
    <name type="common">Starkeya novella</name>
    <dbReference type="NCBI Taxonomy" id="639283"/>
    <lineage>
        <taxon>Bacteria</taxon>
        <taxon>Pseudomonadati</taxon>
        <taxon>Pseudomonadota</taxon>
        <taxon>Alphaproteobacteria</taxon>
        <taxon>Hyphomicrobiales</taxon>
        <taxon>Xanthobacteraceae</taxon>
        <taxon>Ancylobacter</taxon>
    </lineage>
</organism>
<dbReference type="HOGENOM" id="CLU_033863_5_4_5"/>
<keyword evidence="2 5" id="KW-0812">Transmembrane</keyword>
<dbReference type="InterPro" id="IPR037185">
    <property type="entry name" value="EmrE-like"/>
</dbReference>
<dbReference type="EMBL" id="CP002026">
    <property type="protein sequence ID" value="ADH88017.1"/>
    <property type="molecule type" value="Genomic_DNA"/>
</dbReference>
<dbReference type="PANTHER" id="PTHR32322">
    <property type="entry name" value="INNER MEMBRANE TRANSPORTER"/>
    <property type="match status" value="1"/>
</dbReference>
<dbReference type="OrthoDB" id="7331126at2"/>
<protein>
    <recommendedName>
        <fullName evidence="6">EamA domain-containing protein</fullName>
    </recommendedName>
</protein>
<dbReference type="RefSeq" id="WP_013165522.1">
    <property type="nucleotide sequence ID" value="NC_014217.1"/>
</dbReference>
<dbReference type="AlphaFoldDB" id="D7A4W9"/>
<dbReference type="PANTHER" id="PTHR32322:SF9">
    <property type="entry name" value="AMINO-ACID METABOLITE EFFLUX PUMP-RELATED"/>
    <property type="match status" value="1"/>
</dbReference>
<evidence type="ECO:0000256" key="2">
    <source>
        <dbReference type="ARBA" id="ARBA00022692"/>
    </source>
</evidence>
<sequence length="299" mass="30792">MSPRDITAYIFLALTWGSSFLVAIHAIHAFGWGATVAFRCLIAGVVLLAGARLAGRRLDFSFGFKPLVFVGLTTVVLQLVGLLYGLPLIGTAMSAIIVTTIPIFSMLVARIFGIEPITTGAALGIALGVVGVVMLVGFPSQPITTDFILGSLASLISTFSAAVGSVYVGHKLKDAGVIEITAGSFLVGGVVCLPLLFVVPIPAWPAPVDYLYLLILGAVMSGLTYVVYFALLSSIGPTRAVSVEFAVTGVAVLIGTLLLGETLSPLQIVGTAAIGLGCAMVLGLHKVTRAEAIAEHPGA</sequence>
<dbReference type="STRING" id="639283.Snov_0685"/>
<feature type="transmembrane region" description="Helical" evidence="5">
    <location>
        <begin position="36"/>
        <end position="55"/>
    </location>
</feature>
<feature type="transmembrane region" description="Helical" evidence="5">
    <location>
        <begin position="243"/>
        <end position="260"/>
    </location>
</feature>
<feature type="transmembrane region" description="Helical" evidence="5">
    <location>
        <begin position="147"/>
        <end position="168"/>
    </location>
</feature>
<dbReference type="GO" id="GO:0016020">
    <property type="term" value="C:membrane"/>
    <property type="evidence" value="ECO:0007669"/>
    <property type="project" value="UniProtKB-SubCell"/>
</dbReference>
<keyword evidence="4 5" id="KW-0472">Membrane</keyword>
<dbReference type="Proteomes" id="UP000006633">
    <property type="component" value="Chromosome"/>
</dbReference>
<feature type="transmembrane region" description="Helical" evidence="5">
    <location>
        <begin position="67"/>
        <end position="86"/>
    </location>
</feature>
<feature type="domain" description="EamA" evidence="6">
    <location>
        <begin position="10"/>
        <end position="136"/>
    </location>
</feature>
<feature type="transmembrane region" description="Helical" evidence="5">
    <location>
        <begin position="92"/>
        <end position="113"/>
    </location>
</feature>
<comment type="subcellular location">
    <subcellularLocation>
        <location evidence="1">Membrane</location>
        <topology evidence="1">Multi-pass membrane protein</topology>
    </subcellularLocation>
</comment>
<feature type="transmembrane region" description="Helical" evidence="5">
    <location>
        <begin position="180"/>
        <end position="204"/>
    </location>
</feature>
<feature type="domain" description="EamA" evidence="6">
    <location>
        <begin position="149"/>
        <end position="282"/>
    </location>
</feature>
<dbReference type="Pfam" id="PF00892">
    <property type="entry name" value="EamA"/>
    <property type="match status" value="2"/>
</dbReference>
<feature type="transmembrane region" description="Helical" evidence="5">
    <location>
        <begin position="120"/>
        <end position="141"/>
    </location>
</feature>
<dbReference type="InterPro" id="IPR050638">
    <property type="entry name" value="AA-Vitamin_Transporters"/>
</dbReference>
<feature type="transmembrane region" description="Helical" evidence="5">
    <location>
        <begin position="266"/>
        <end position="284"/>
    </location>
</feature>
<evidence type="ECO:0000256" key="4">
    <source>
        <dbReference type="ARBA" id="ARBA00023136"/>
    </source>
</evidence>
<evidence type="ECO:0000259" key="6">
    <source>
        <dbReference type="Pfam" id="PF00892"/>
    </source>
</evidence>
<dbReference type="eggNOG" id="COG0697">
    <property type="taxonomic scope" value="Bacteria"/>
</dbReference>
<dbReference type="SUPFAM" id="SSF103481">
    <property type="entry name" value="Multidrug resistance efflux transporter EmrE"/>
    <property type="match status" value="2"/>
</dbReference>
<keyword evidence="3 5" id="KW-1133">Transmembrane helix</keyword>
<accession>D7A4W9</accession>